<reference evidence="3 4" key="1">
    <citation type="submission" date="2019-02" db="EMBL/GenBank/DDBJ databases">
        <title>Deep-cultivation of Planctomycetes and their phenomic and genomic characterization uncovers novel biology.</title>
        <authorList>
            <person name="Wiegand S."/>
            <person name="Jogler M."/>
            <person name="Boedeker C."/>
            <person name="Pinto D."/>
            <person name="Vollmers J."/>
            <person name="Rivas-Marin E."/>
            <person name="Kohn T."/>
            <person name="Peeters S.H."/>
            <person name="Heuer A."/>
            <person name="Rast P."/>
            <person name="Oberbeckmann S."/>
            <person name="Bunk B."/>
            <person name="Jeske O."/>
            <person name="Meyerdierks A."/>
            <person name="Storesund J.E."/>
            <person name="Kallscheuer N."/>
            <person name="Luecker S."/>
            <person name="Lage O.M."/>
            <person name="Pohl T."/>
            <person name="Merkel B.J."/>
            <person name="Hornburger P."/>
            <person name="Mueller R.-W."/>
            <person name="Bruemmer F."/>
            <person name="Labrenz M."/>
            <person name="Spormann A.M."/>
            <person name="Op den Camp H."/>
            <person name="Overmann J."/>
            <person name="Amann R."/>
            <person name="Jetten M.S.M."/>
            <person name="Mascher T."/>
            <person name="Medema M.H."/>
            <person name="Devos D.P."/>
            <person name="Kaster A.-K."/>
            <person name="Ovreas L."/>
            <person name="Rohde M."/>
            <person name="Galperin M.Y."/>
            <person name="Jogler C."/>
        </authorList>
    </citation>
    <scope>NUCLEOTIDE SEQUENCE [LARGE SCALE GENOMIC DNA]</scope>
    <source>
        <strain evidence="3 4">Pla85_3_4</strain>
    </source>
</reference>
<dbReference type="Proteomes" id="UP000317648">
    <property type="component" value="Chromosome"/>
</dbReference>
<evidence type="ECO:0000256" key="1">
    <source>
        <dbReference type="SAM" id="MobiDB-lite"/>
    </source>
</evidence>
<protein>
    <recommendedName>
        <fullName evidence="2">FtsH ternary system domain-containing protein</fullName>
    </recommendedName>
</protein>
<dbReference type="InterPro" id="IPR045483">
    <property type="entry name" value="fvmX3-analog"/>
</dbReference>
<dbReference type="RefSeq" id="WP_145054539.1">
    <property type="nucleotide sequence ID" value="NZ_CP036433.1"/>
</dbReference>
<evidence type="ECO:0000313" key="3">
    <source>
        <dbReference type="EMBL" id="QDU95849.1"/>
    </source>
</evidence>
<dbReference type="Pfam" id="PF20002">
    <property type="entry name" value="fvmX3-analog"/>
    <property type="match status" value="1"/>
</dbReference>
<evidence type="ECO:0000313" key="4">
    <source>
        <dbReference type="Proteomes" id="UP000317648"/>
    </source>
</evidence>
<proteinExistence type="predicted"/>
<keyword evidence="4" id="KW-1185">Reference proteome</keyword>
<feature type="compositionally biased region" description="Low complexity" evidence="1">
    <location>
        <begin position="69"/>
        <end position="78"/>
    </location>
</feature>
<feature type="compositionally biased region" description="Basic and acidic residues" evidence="1">
    <location>
        <begin position="79"/>
        <end position="88"/>
    </location>
</feature>
<dbReference type="EMBL" id="CP036433">
    <property type="protein sequence ID" value="QDU95849.1"/>
    <property type="molecule type" value="Genomic_DNA"/>
</dbReference>
<name>A0A518DVI9_9BACT</name>
<accession>A0A518DVI9</accession>
<dbReference type="AlphaFoldDB" id="A0A518DVI9"/>
<dbReference type="OrthoDB" id="5383007at2"/>
<gene>
    <name evidence="3" type="ORF">Pla8534_36680</name>
</gene>
<sequence>MAEMTLRLQIDPVSGKKNIVVSLHADEDSLPQEHEQLHRQLVDKLLEGGLLQPGEAGSLIIEREEEGAPAKPAAAAPAVDERQSQAEG</sequence>
<dbReference type="KEGG" id="lcre:Pla8534_36680"/>
<feature type="domain" description="FtsH ternary system" evidence="2">
    <location>
        <begin position="1"/>
        <end position="86"/>
    </location>
</feature>
<evidence type="ECO:0000259" key="2">
    <source>
        <dbReference type="Pfam" id="PF20002"/>
    </source>
</evidence>
<organism evidence="3 4">
    <name type="scientific">Lignipirellula cremea</name>
    <dbReference type="NCBI Taxonomy" id="2528010"/>
    <lineage>
        <taxon>Bacteria</taxon>
        <taxon>Pseudomonadati</taxon>
        <taxon>Planctomycetota</taxon>
        <taxon>Planctomycetia</taxon>
        <taxon>Pirellulales</taxon>
        <taxon>Pirellulaceae</taxon>
        <taxon>Lignipirellula</taxon>
    </lineage>
</organism>
<feature type="region of interest" description="Disordered" evidence="1">
    <location>
        <begin position="56"/>
        <end position="88"/>
    </location>
</feature>